<keyword evidence="7" id="KW-1015">Disulfide bond</keyword>
<dbReference type="Proteomes" id="UP000823388">
    <property type="component" value="Chromosome 9N"/>
</dbReference>
<dbReference type="PROSITE" id="PS00131">
    <property type="entry name" value="CARBOXYPEPT_SER_SER"/>
    <property type="match status" value="1"/>
</dbReference>
<keyword evidence="6 9" id="KW-0378">Hydrolase</keyword>
<dbReference type="GO" id="GO:0006508">
    <property type="term" value="P:proteolysis"/>
    <property type="evidence" value="ECO:0007669"/>
    <property type="project" value="UniProtKB-KW"/>
</dbReference>
<evidence type="ECO:0000256" key="5">
    <source>
        <dbReference type="ARBA" id="ARBA00022729"/>
    </source>
</evidence>
<gene>
    <name evidence="10" type="ORF">PVAP13_9NG819000</name>
</gene>
<dbReference type="GO" id="GO:0005773">
    <property type="term" value="C:vacuole"/>
    <property type="evidence" value="ECO:0007669"/>
    <property type="project" value="TreeGrafter"/>
</dbReference>
<evidence type="ECO:0000313" key="10">
    <source>
        <dbReference type="EMBL" id="KAG2542818.1"/>
    </source>
</evidence>
<dbReference type="InterPro" id="IPR029058">
    <property type="entry name" value="AB_hydrolase_fold"/>
</dbReference>
<keyword evidence="4 9" id="KW-0121">Carboxypeptidase</keyword>
<keyword evidence="3" id="KW-0964">Secreted</keyword>
<dbReference type="EMBL" id="CM029054">
    <property type="protein sequence ID" value="KAG2542818.1"/>
    <property type="molecule type" value="Genomic_DNA"/>
</dbReference>
<dbReference type="GO" id="GO:0004185">
    <property type="term" value="F:serine-type carboxypeptidase activity"/>
    <property type="evidence" value="ECO:0007669"/>
    <property type="project" value="UniProtKB-UniRule"/>
</dbReference>
<keyword evidence="9" id="KW-0645">Protease</keyword>
<evidence type="ECO:0000256" key="3">
    <source>
        <dbReference type="ARBA" id="ARBA00022525"/>
    </source>
</evidence>
<dbReference type="PROSITE" id="PS00560">
    <property type="entry name" value="CARBOXYPEPT_SER_HIS"/>
    <property type="match status" value="1"/>
</dbReference>
<proteinExistence type="inferred from homology"/>
<dbReference type="PANTHER" id="PTHR11802:SF83">
    <property type="entry name" value="CARBOXYPEPTIDASE"/>
    <property type="match status" value="1"/>
</dbReference>
<dbReference type="AlphaFoldDB" id="A0A8T0N1L1"/>
<dbReference type="OrthoDB" id="443318at2759"/>
<evidence type="ECO:0000256" key="2">
    <source>
        <dbReference type="ARBA" id="ARBA00009431"/>
    </source>
</evidence>
<accession>A0A8T0N1L1</accession>
<comment type="subcellular location">
    <subcellularLocation>
        <location evidence="1">Secreted</location>
    </subcellularLocation>
</comment>
<dbReference type="Gene3D" id="3.40.50.1820">
    <property type="entry name" value="alpha/beta hydrolase"/>
    <property type="match status" value="1"/>
</dbReference>
<keyword evidence="8" id="KW-0325">Glycoprotein</keyword>
<dbReference type="PANTHER" id="PTHR11802">
    <property type="entry name" value="SERINE PROTEASE FAMILY S10 SERINE CARBOXYPEPTIDASE"/>
    <property type="match status" value="1"/>
</dbReference>
<dbReference type="PRINTS" id="PR00724">
    <property type="entry name" value="CRBOXYPTASEC"/>
</dbReference>
<evidence type="ECO:0000256" key="9">
    <source>
        <dbReference type="RuleBase" id="RU361156"/>
    </source>
</evidence>
<dbReference type="InterPro" id="IPR018202">
    <property type="entry name" value="Ser_caboxypep_ser_AS"/>
</dbReference>
<dbReference type="Gene3D" id="3.40.50.11320">
    <property type="match status" value="1"/>
</dbReference>
<dbReference type="EC" id="3.4.16.-" evidence="9"/>
<dbReference type="Pfam" id="PF00450">
    <property type="entry name" value="Peptidase_S10"/>
    <property type="match status" value="1"/>
</dbReference>
<comment type="caution">
    <text evidence="10">The sequence shown here is derived from an EMBL/GenBank/DDBJ whole genome shotgun (WGS) entry which is preliminary data.</text>
</comment>
<dbReference type="InterPro" id="IPR001563">
    <property type="entry name" value="Peptidase_S10"/>
</dbReference>
<name>A0A8T0N1L1_PANVG</name>
<evidence type="ECO:0000256" key="8">
    <source>
        <dbReference type="ARBA" id="ARBA00023180"/>
    </source>
</evidence>
<protein>
    <recommendedName>
        <fullName evidence="9">Carboxypeptidase</fullName>
        <ecNumber evidence="9">3.4.16.-</ecNumber>
    </recommendedName>
</protein>
<evidence type="ECO:0000256" key="6">
    <source>
        <dbReference type="ARBA" id="ARBA00022801"/>
    </source>
</evidence>
<organism evidence="10 11">
    <name type="scientific">Panicum virgatum</name>
    <name type="common">Blackwell switchgrass</name>
    <dbReference type="NCBI Taxonomy" id="38727"/>
    <lineage>
        <taxon>Eukaryota</taxon>
        <taxon>Viridiplantae</taxon>
        <taxon>Streptophyta</taxon>
        <taxon>Embryophyta</taxon>
        <taxon>Tracheophyta</taxon>
        <taxon>Spermatophyta</taxon>
        <taxon>Magnoliopsida</taxon>
        <taxon>Liliopsida</taxon>
        <taxon>Poales</taxon>
        <taxon>Poaceae</taxon>
        <taxon>PACMAD clade</taxon>
        <taxon>Panicoideae</taxon>
        <taxon>Panicodae</taxon>
        <taxon>Paniceae</taxon>
        <taxon>Panicinae</taxon>
        <taxon>Panicum</taxon>
        <taxon>Panicum sect. Hiantes</taxon>
    </lineage>
</organism>
<sequence length="463" mass="50754">MAATSAMALCLSVAIVFSTLSRRALAAGEGSKEADRIPQLPGQPSGALLQQYSGYINLNDTHGKSLFYYFVEADADAAQKPLVLWLNGGPGCSSFGIGAFQEIGPFRVDTDGKTLCKNKYTWNSDANVLYLECPVGVGFSYAADTGVYKVMGDNMTASDSLQFLLRWLDRFPEYKGRDFFIVGESYAGHYIPELATAIQVARITRPAETPISLKGIAIGNAILEFAAEQSTLYEYLWQHAFLSDSGHTLIAQSCKGIDDNSPLCSGAKDTAYNQLGNIDVYNLYAGTCHDKKVKPVGSNCMDLADPCAQYYVDAYLNQPEVQRLIHANTGLKYPWTRCRGSNYNLFKFGDSPYRSMLPYLKAIVNSGIRVWIFSGDLDAMVPVTATKQSMQKLGLPVVADWRPWSTDGLEVAGYVIEYKGLVLVTVRGSGHMVPIDQPDRGLVLFKSFMEGKQLPKAAPMVDE</sequence>
<dbReference type="SUPFAM" id="SSF53474">
    <property type="entry name" value="alpha/beta-Hydrolases"/>
    <property type="match status" value="1"/>
</dbReference>
<evidence type="ECO:0000256" key="1">
    <source>
        <dbReference type="ARBA" id="ARBA00004613"/>
    </source>
</evidence>
<evidence type="ECO:0000256" key="7">
    <source>
        <dbReference type="ARBA" id="ARBA00023157"/>
    </source>
</evidence>
<feature type="chain" id="PRO_5035961072" description="Carboxypeptidase" evidence="9">
    <location>
        <begin position="27"/>
        <end position="463"/>
    </location>
</feature>
<reference evidence="10" key="1">
    <citation type="submission" date="2020-05" db="EMBL/GenBank/DDBJ databases">
        <title>WGS assembly of Panicum virgatum.</title>
        <authorList>
            <person name="Lovell J.T."/>
            <person name="Jenkins J."/>
            <person name="Shu S."/>
            <person name="Juenger T.E."/>
            <person name="Schmutz J."/>
        </authorList>
    </citation>
    <scope>NUCLEOTIDE SEQUENCE</scope>
    <source>
        <strain evidence="10">AP13</strain>
    </source>
</reference>
<dbReference type="Gene3D" id="6.10.250.940">
    <property type="match status" value="1"/>
</dbReference>
<dbReference type="GO" id="GO:0005576">
    <property type="term" value="C:extracellular region"/>
    <property type="evidence" value="ECO:0007669"/>
    <property type="project" value="UniProtKB-SubCell"/>
</dbReference>
<evidence type="ECO:0000313" key="11">
    <source>
        <dbReference type="Proteomes" id="UP000823388"/>
    </source>
</evidence>
<dbReference type="InterPro" id="IPR033124">
    <property type="entry name" value="Ser_caboxypep_his_AS"/>
</dbReference>
<keyword evidence="5 9" id="KW-0732">Signal</keyword>
<feature type="signal peptide" evidence="9">
    <location>
        <begin position="1"/>
        <end position="26"/>
    </location>
</feature>
<comment type="similarity">
    <text evidence="2 9">Belongs to the peptidase S10 family.</text>
</comment>
<dbReference type="FunFam" id="3.40.50.11320:FF:000002">
    <property type="entry name" value="Carboxypeptidase"/>
    <property type="match status" value="1"/>
</dbReference>
<evidence type="ECO:0000256" key="4">
    <source>
        <dbReference type="ARBA" id="ARBA00022645"/>
    </source>
</evidence>
<dbReference type="FunFam" id="3.40.50.1820:FF:000030">
    <property type="entry name" value="Carboxypeptidase"/>
    <property type="match status" value="1"/>
</dbReference>
<keyword evidence="11" id="KW-1185">Reference proteome</keyword>